<dbReference type="AlphaFoldDB" id="A0A0E9X0Y9"/>
<proteinExistence type="predicted"/>
<reference evidence="1" key="1">
    <citation type="submission" date="2014-11" db="EMBL/GenBank/DDBJ databases">
        <authorList>
            <person name="Amaro Gonzalez C."/>
        </authorList>
    </citation>
    <scope>NUCLEOTIDE SEQUENCE</scope>
</reference>
<sequence length="59" mass="6990">MGLHLWMKKTVSRFSVVRSQLATKRKMGNRRTADNNSLRGVHGYRALRHSWRRSRGMFC</sequence>
<organism evidence="1">
    <name type="scientific">Anguilla anguilla</name>
    <name type="common">European freshwater eel</name>
    <name type="synonym">Muraena anguilla</name>
    <dbReference type="NCBI Taxonomy" id="7936"/>
    <lineage>
        <taxon>Eukaryota</taxon>
        <taxon>Metazoa</taxon>
        <taxon>Chordata</taxon>
        <taxon>Craniata</taxon>
        <taxon>Vertebrata</taxon>
        <taxon>Euteleostomi</taxon>
        <taxon>Actinopterygii</taxon>
        <taxon>Neopterygii</taxon>
        <taxon>Teleostei</taxon>
        <taxon>Anguilliformes</taxon>
        <taxon>Anguillidae</taxon>
        <taxon>Anguilla</taxon>
    </lineage>
</organism>
<protein>
    <submittedName>
        <fullName evidence="1">Uncharacterized protein</fullName>
    </submittedName>
</protein>
<reference evidence="1" key="2">
    <citation type="journal article" date="2015" name="Fish Shellfish Immunol.">
        <title>Early steps in the European eel (Anguilla anguilla)-Vibrio vulnificus interaction in the gills: Role of the RtxA13 toxin.</title>
        <authorList>
            <person name="Callol A."/>
            <person name="Pajuelo D."/>
            <person name="Ebbesson L."/>
            <person name="Teles M."/>
            <person name="MacKenzie S."/>
            <person name="Amaro C."/>
        </authorList>
    </citation>
    <scope>NUCLEOTIDE SEQUENCE</scope>
</reference>
<dbReference type="EMBL" id="GBXM01013012">
    <property type="protein sequence ID" value="JAH95565.1"/>
    <property type="molecule type" value="Transcribed_RNA"/>
</dbReference>
<evidence type="ECO:0000313" key="1">
    <source>
        <dbReference type="EMBL" id="JAH95565.1"/>
    </source>
</evidence>
<name>A0A0E9X0Y9_ANGAN</name>
<accession>A0A0E9X0Y9</accession>